<evidence type="ECO:0000313" key="7">
    <source>
        <dbReference type="Proteomes" id="UP000504609"/>
    </source>
</evidence>
<dbReference type="PROSITE" id="PS01130">
    <property type="entry name" value="SLC26A"/>
    <property type="match status" value="1"/>
</dbReference>
<dbReference type="InterPro" id="IPR018045">
    <property type="entry name" value="S04_transporter_CS"/>
</dbReference>
<keyword evidence="7" id="KW-1185">Reference proteome</keyword>
<evidence type="ECO:0000259" key="6">
    <source>
        <dbReference type="PROSITE" id="PS50801"/>
    </source>
</evidence>
<dbReference type="SUPFAM" id="SSF52091">
    <property type="entry name" value="SpoIIaa-like"/>
    <property type="match status" value="1"/>
</dbReference>
<dbReference type="InterPro" id="IPR011547">
    <property type="entry name" value="SLC26A/SulP_dom"/>
</dbReference>
<dbReference type="InterPro" id="IPR002645">
    <property type="entry name" value="STAS_dom"/>
</dbReference>
<dbReference type="Pfam" id="PF00916">
    <property type="entry name" value="Sulfate_transp"/>
    <property type="match status" value="1"/>
</dbReference>
<evidence type="ECO:0000256" key="2">
    <source>
        <dbReference type="ARBA" id="ARBA00022692"/>
    </source>
</evidence>
<feature type="domain" description="STAS" evidence="6">
    <location>
        <begin position="555"/>
        <end position="655"/>
    </location>
</feature>
<keyword evidence="2 5" id="KW-0812">Transmembrane</keyword>
<evidence type="ECO:0000313" key="8">
    <source>
        <dbReference type="RefSeq" id="XP_022929211.1"/>
    </source>
</evidence>
<evidence type="ECO:0000256" key="5">
    <source>
        <dbReference type="SAM" id="Phobius"/>
    </source>
</evidence>
<dbReference type="InterPro" id="IPR036513">
    <property type="entry name" value="STAS_dom_sf"/>
</dbReference>
<keyword evidence="4 5" id="KW-0472">Membrane</keyword>
<proteinExistence type="predicted"/>
<dbReference type="GO" id="GO:0008271">
    <property type="term" value="F:secondary active sulfate transmembrane transporter activity"/>
    <property type="evidence" value="ECO:0007669"/>
    <property type="project" value="InterPro"/>
</dbReference>
<feature type="transmembrane region" description="Helical" evidence="5">
    <location>
        <begin position="483"/>
        <end position="507"/>
    </location>
</feature>
<feature type="transmembrane region" description="Helical" evidence="5">
    <location>
        <begin position="210"/>
        <end position="229"/>
    </location>
</feature>
<dbReference type="CDD" id="cd07042">
    <property type="entry name" value="STAS_SulP_like_sulfate_transporter"/>
    <property type="match status" value="1"/>
</dbReference>
<sequence>MSVANADISPTMLESSTVRDIPALDIDKCSPADRAEWVTNPPEPPGIWRDLLNSLRDTMFPNPTKLFSPKRNTGIALLGTLLQAVFPILSWGRSYNLAMFKHDIFSGLTLASLCIPQSIGYANLAKLDPQYGLYTSIVPPLVYAVLGTSREIAIGPVAIVSLLLPSLIGKIQDPAADPLAYRNLIFTTTFFAGIFQAAFGFLRLGFLVDFLSHAAIVGFMGGAAIVIGLQQLKGLLGLTHFTNKTDIISVLEAVFGSFRHENTRWNPLNFIIGCSFLSFILITRLLGKKYKKLFGLAVIAPLLSVILSTLLVFLTRADQHGVKIVKRVPAGLNPISARHLQFHSPQISQITTASLIVAAIALTEAIAVGRSFASMKGYTIDGNREMVALGCMNLAGSLTSCYTATGSFSRTAVNFTAGCQTAVSNIVMAVTVMISLEVLTKLLYFTPNAILASIILSALPGLIDFHQAYNIWKIDKLDFFACLGAFLGVLFLSVEFGLLLSIVISFAKIILISIKPGTEILGKLPGTDTFGDIHQYPMALNTPGVLILRVKSSLLCFANANFIKDRILRMISNEEDASGKRGIQFLVIDFSNLMNIDTSGIGSLEELQSGLGGSGVELAIANPKWEVIHKLRVANFVGKLKGKVFLSVGEAVDACVAAKLGAMI</sequence>
<dbReference type="Proteomes" id="UP000504609">
    <property type="component" value="Unplaced"/>
</dbReference>
<feature type="transmembrane region" description="Helical" evidence="5">
    <location>
        <begin position="183"/>
        <end position="204"/>
    </location>
</feature>
<feature type="transmembrane region" description="Helical" evidence="5">
    <location>
        <begin position="131"/>
        <end position="146"/>
    </location>
</feature>
<evidence type="ECO:0000256" key="4">
    <source>
        <dbReference type="ARBA" id="ARBA00023136"/>
    </source>
</evidence>
<dbReference type="Gene3D" id="3.30.750.24">
    <property type="entry name" value="STAS domain"/>
    <property type="match status" value="1"/>
</dbReference>
<dbReference type="NCBIfam" id="TIGR00815">
    <property type="entry name" value="sulP"/>
    <property type="match status" value="1"/>
</dbReference>
<dbReference type="KEGG" id="cmos:111435873"/>
<reference evidence="8" key="1">
    <citation type="submission" date="2025-08" db="UniProtKB">
        <authorList>
            <consortium name="RefSeq"/>
        </authorList>
    </citation>
    <scope>IDENTIFICATION</scope>
    <source>
        <tissue evidence="8">Young leaves</tissue>
    </source>
</reference>
<dbReference type="GO" id="GO:0016020">
    <property type="term" value="C:membrane"/>
    <property type="evidence" value="ECO:0007669"/>
    <property type="project" value="UniProtKB-SubCell"/>
</dbReference>
<dbReference type="RefSeq" id="XP_022929211.1">
    <property type="nucleotide sequence ID" value="XM_023073443.1"/>
</dbReference>
<dbReference type="AlphaFoldDB" id="A0A6J1EMH5"/>
<accession>A0A6J1EMH5</accession>
<dbReference type="GeneID" id="111435873"/>
<name>A0A6J1EMH5_CUCMO</name>
<dbReference type="InterPro" id="IPR001902">
    <property type="entry name" value="SLC26A/SulP_fam"/>
</dbReference>
<organism evidence="7 8">
    <name type="scientific">Cucurbita moschata</name>
    <name type="common">Winter crookneck squash</name>
    <name type="synonym">Cucurbita pepo var. moschata</name>
    <dbReference type="NCBI Taxonomy" id="3662"/>
    <lineage>
        <taxon>Eukaryota</taxon>
        <taxon>Viridiplantae</taxon>
        <taxon>Streptophyta</taxon>
        <taxon>Embryophyta</taxon>
        <taxon>Tracheophyta</taxon>
        <taxon>Spermatophyta</taxon>
        <taxon>Magnoliopsida</taxon>
        <taxon>eudicotyledons</taxon>
        <taxon>Gunneridae</taxon>
        <taxon>Pentapetalae</taxon>
        <taxon>rosids</taxon>
        <taxon>fabids</taxon>
        <taxon>Cucurbitales</taxon>
        <taxon>Cucurbitaceae</taxon>
        <taxon>Cucurbiteae</taxon>
        <taxon>Cucurbita</taxon>
    </lineage>
</organism>
<feature type="transmembrane region" description="Helical" evidence="5">
    <location>
        <begin position="268"/>
        <end position="287"/>
    </location>
</feature>
<comment type="subcellular location">
    <subcellularLocation>
        <location evidence="1">Membrane</location>
        <topology evidence="1">Multi-pass membrane protein</topology>
    </subcellularLocation>
</comment>
<evidence type="ECO:0000256" key="3">
    <source>
        <dbReference type="ARBA" id="ARBA00022989"/>
    </source>
</evidence>
<feature type="transmembrane region" description="Helical" evidence="5">
    <location>
        <begin position="293"/>
        <end position="314"/>
    </location>
</feature>
<evidence type="ECO:0000256" key="1">
    <source>
        <dbReference type="ARBA" id="ARBA00004141"/>
    </source>
</evidence>
<feature type="transmembrane region" description="Helical" evidence="5">
    <location>
        <begin position="442"/>
        <end position="463"/>
    </location>
</feature>
<protein>
    <submittedName>
        <fullName evidence="8">Low affinity sulfate transporter 3-like</fullName>
    </submittedName>
</protein>
<feature type="transmembrane region" description="Helical" evidence="5">
    <location>
        <begin position="75"/>
        <end position="92"/>
    </location>
</feature>
<gene>
    <name evidence="8" type="primary">LOC111435873</name>
</gene>
<dbReference type="PANTHER" id="PTHR11814">
    <property type="entry name" value="SULFATE TRANSPORTER"/>
    <property type="match status" value="1"/>
</dbReference>
<dbReference type="Pfam" id="PF01740">
    <property type="entry name" value="STAS"/>
    <property type="match status" value="1"/>
</dbReference>
<dbReference type="PROSITE" id="PS50801">
    <property type="entry name" value="STAS"/>
    <property type="match status" value="1"/>
</dbReference>
<keyword evidence="3 5" id="KW-1133">Transmembrane helix</keyword>
<feature type="transmembrane region" description="Helical" evidence="5">
    <location>
        <begin position="152"/>
        <end position="171"/>
    </location>
</feature>